<dbReference type="EMBL" id="BMOE01000004">
    <property type="protein sequence ID" value="GGJ72602.1"/>
    <property type="molecule type" value="Genomic_DNA"/>
</dbReference>
<dbReference type="Proteomes" id="UP000635726">
    <property type="component" value="Unassembled WGS sequence"/>
</dbReference>
<gene>
    <name evidence="3" type="ORF">GCM10008939_16290</name>
</gene>
<dbReference type="Pfam" id="PF01035">
    <property type="entry name" value="DNA_binding_1"/>
    <property type="match status" value="1"/>
</dbReference>
<organism evidence="3 4">
    <name type="scientific">Deinococcus aquiradiocola</name>
    <dbReference type="NCBI Taxonomy" id="393059"/>
    <lineage>
        <taxon>Bacteria</taxon>
        <taxon>Thermotogati</taxon>
        <taxon>Deinococcota</taxon>
        <taxon>Deinococci</taxon>
        <taxon>Deinococcales</taxon>
        <taxon>Deinococcaceae</taxon>
        <taxon>Deinococcus</taxon>
    </lineage>
</organism>
<dbReference type="InterPro" id="IPR036217">
    <property type="entry name" value="MethylDNA_cys_MeTrfase_DNAb"/>
</dbReference>
<evidence type="ECO:0000313" key="4">
    <source>
        <dbReference type="Proteomes" id="UP000635726"/>
    </source>
</evidence>
<evidence type="ECO:0000256" key="1">
    <source>
        <dbReference type="ARBA" id="ARBA00022763"/>
    </source>
</evidence>
<dbReference type="PANTHER" id="PTHR42942:SF1">
    <property type="entry name" value="ALKYLTRANSFERASE-LIKE PROTEIN 1"/>
    <property type="match status" value="1"/>
</dbReference>
<keyword evidence="4" id="KW-1185">Reference proteome</keyword>
<dbReference type="InterPro" id="IPR052520">
    <property type="entry name" value="ATL_DNA_repair"/>
</dbReference>
<dbReference type="CDD" id="cd06445">
    <property type="entry name" value="ATase"/>
    <property type="match status" value="1"/>
</dbReference>
<keyword evidence="1" id="KW-0227">DNA damage</keyword>
<dbReference type="SUPFAM" id="SSF46767">
    <property type="entry name" value="Methylated DNA-protein cysteine methyltransferase, C-terminal domain"/>
    <property type="match status" value="1"/>
</dbReference>
<accession>A0A917PEI1</accession>
<reference evidence="3" key="2">
    <citation type="submission" date="2020-09" db="EMBL/GenBank/DDBJ databases">
        <authorList>
            <person name="Sun Q."/>
            <person name="Ohkuma M."/>
        </authorList>
    </citation>
    <scope>NUCLEOTIDE SEQUENCE</scope>
    <source>
        <strain evidence="3">JCM 14371</strain>
    </source>
</reference>
<dbReference type="PANTHER" id="PTHR42942">
    <property type="entry name" value="6-O-METHYLGUANINE DNA METHYLTRANSFERASE"/>
    <property type="match status" value="1"/>
</dbReference>
<dbReference type="InterPro" id="IPR036388">
    <property type="entry name" value="WH-like_DNA-bd_sf"/>
</dbReference>
<protein>
    <recommendedName>
        <fullName evidence="2">Methylated-DNA-[protein]-cysteine S-methyltransferase DNA binding domain-containing protein</fullName>
    </recommendedName>
</protein>
<reference evidence="3" key="1">
    <citation type="journal article" date="2014" name="Int. J. Syst. Evol. Microbiol.">
        <title>Complete genome sequence of Corynebacterium casei LMG S-19264T (=DSM 44701T), isolated from a smear-ripened cheese.</title>
        <authorList>
            <consortium name="US DOE Joint Genome Institute (JGI-PGF)"/>
            <person name="Walter F."/>
            <person name="Albersmeier A."/>
            <person name="Kalinowski J."/>
            <person name="Ruckert C."/>
        </authorList>
    </citation>
    <scope>NUCLEOTIDE SEQUENCE</scope>
    <source>
        <strain evidence="3">JCM 14371</strain>
    </source>
</reference>
<sequence length="117" mass="12421">MTVMPDPASFRARVLALVERIPAGRVMTYGQLATLAGAPGAARQVGFIMSGLAGTDLPWQRVINAQGAVSTDRLGFGDIQRGLLTAEGVTFGASGRCDLGRLQWWPDEQTDAQASLF</sequence>
<dbReference type="GO" id="GO:0006281">
    <property type="term" value="P:DNA repair"/>
    <property type="evidence" value="ECO:0007669"/>
    <property type="project" value="InterPro"/>
</dbReference>
<dbReference type="RefSeq" id="WP_188962119.1">
    <property type="nucleotide sequence ID" value="NZ_BMOE01000004.1"/>
</dbReference>
<proteinExistence type="predicted"/>
<dbReference type="Gene3D" id="1.10.10.10">
    <property type="entry name" value="Winged helix-like DNA-binding domain superfamily/Winged helix DNA-binding domain"/>
    <property type="match status" value="1"/>
</dbReference>
<dbReference type="AlphaFoldDB" id="A0A917PEI1"/>
<dbReference type="InterPro" id="IPR014048">
    <property type="entry name" value="MethylDNA_cys_MeTrfase_DNA-bd"/>
</dbReference>
<evidence type="ECO:0000313" key="3">
    <source>
        <dbReference type="EMBL" id="GGJ72602.1"/>
    </source>
</evidence>
<dbReference type="GO" id="GO:0003824">
    <property type="term" value="F:catalytic activity"/>
    <property type="evidence" value="ECO:0007669"/>
    <property type="project" value="InterPro"/>
</dbReference>
<evidence type="ECO:0000259" key="2">
    <source>
        <dbReference type="Pfam" id="PF01035"/>
    </source>
</evidence>
<comment type="caution">
    <text evidence="3">The sequence shown here is derived from an EMBL/GenBank/DDBJ whole genome shotgun (WGS) entry which is preliminary data.</text>
</comment>
<name>A0A917PEI1_9DEIO</name>
<feature type="domain" description="Methylated-DNA-[protein]-cysteine S-methyltransferase DNA binding" evidence="2">
    <location>
        <begin position="10"/>
        <end position="89"/>
    </location>
</feature>